<reference evidence="1 2" key="1">
    <citation type="journal article" date="2017" name="Curr. Biol.">
        <title>The Evolution of Venom by Co-option of Single-Copy Genes.</title>
        <authorList>
            <person name="Martinson E.O."/>
            <person name="Mrinalini"/>
            <person name="Kelkar Y.D."/>
            <person name="Chang C.H."/>
            <person name="Werren J.H."/>
        </authorList>
    </citation>
    <scope>NUCLEOTIDE SEQUENCE [LARGE SCALE GENOMIC DNA]</scope>
    <source>
        <strain evidence="1 2">Alberta</strain>
        <tissue evidence="1">Whole body</tissue>
    </source>
</reference>
<evidence type="ECO:0000313" key="1">
    <source>
        <dbReference type="EMBL" id="OXU31642.1"/>
    </source>
</evidence>
<dbReference type="EMBL" id="NNAY01000040">
    <property type="protein sequence ID" value="OXU31642.1"/>
    <property type="molecule type" value="Genomic_DNA"/>
</dbReference>
<gene>
    <name evidence="1" type="ORF">TSAR_014836</name>
</gene>
<organism evidence="1 2">
    <name type="scientific">Trichomalopsis sarcophagae</name>
    <dbReference type="NCBI Taxonomy" id="543379"/>
    <lineage>
        <taxon>Eukaryota</taxon>
        <taxon>Metazoa</taxon>
        <taxon>Ecdysozoa</taxon>
        <taxon>Arthropoda</taxon>
        <taxon>Hexapoda</taxon>
        <taxon>Insecta</taxon>
        <taxon>Pterygota</taxon>
        <taxon>Neoptera</taxon>
        <taxon>Endopterygota</taxon>
        <taxon>Hymenoptera</taxon>
        <taxon>Apocrita</taxon>
        <taxon>Proctotrupomorpha</taxon>
        <taxon>Chalcidoidea</taxon>
        <taxon>Pteromalidae</taxon>
        <taxon>Pteromalinae</taxon>
        <taxon>Trichomalopsis</taxon>
    </lineage>
</organism>
<name>A0A232FLV5_9HYME</name>
<protein>
    <submittedName>
        <fullName evidence="1">Uncharacterized protein</fullName>
    </submittedName>
</protein>
<sequence>MLPLQSVAGVISDVAFFTRSPRWNRSRASRSFVLLVVYTYACVCVRERARERCGGTSWDDSSSRLLS</sequence>
<evidence type="ECO:0000313" key="2">
    <source>
        <dbReference type="Proteomes" id="UP000215335"/>
    </source>
</evidence>
<comment type="caution">
    <text evidence="1">The sequence shown here is derived from an EMBL/GenBank/DDBJ whole genome shotgun (WGS) entry which is preliminary data.</text>
</comment>
<accession>A0A232FLV5</accession>
<keyword evidence="2" id="KW-1185">Reference proteome</keyword>
<dbReference type="AlphaFoldDB" id="A0A232FLV5"/>
<dbReference type="Proteomes" id="UP000215335">
    <property type="component" value="Unassembled WGS sequence"/>
</dbReference>
<proteinExistence type="predicted"/>